<dbReference type="Pfam" id="PF13556">
    <property type="entry name" value="HTH_30"/>
    <property type="match status" value="1"/>
</dbReference>
<feature type="domain" description="PucR C-terminal helix-turn-helix" evidence="1">
    <location>
        <begin position="191"/>
        <end position="248"/>
    </location>
</feature>
<dbReference type="PANTHER" id="PTHR33744">
    <property type="entry name" value="CARBOHYDRATE DIACID REGULATOR"/>
    <property type="match status" value="1"/>
</dbReference>
<keyword evidence="3" id="KW-1185">Reference proteome</keyword>
<reference evidence="3" key="1">
    <citation type="submission" date="2017-04" db="EMBL/GenBank/DDBJ databases">
        <authorList>
            <person name="Varghese N."/>
            <person name="Submissions S."/>
        </authorList>
    </citation>
    <scope>NUCLEOTIDE SEQUENCE [LARGE SCALE GENOMIC DNA]</scope>
    <source>
        <strain evidence="3">VKM Ac-2510</strain>
    </source>
</reference>
<dbReference type="Proteomes" id="UP000193244">
    <property type="component" value="Unassembled WGS sequence"/>
</dbReference>
<accession>A0A1X7KK99</accession>
<dbReference type="OrthoDB" id="3505602at2"/>
<dbReference type="AlphaFoldDB" id="A0A1X7KK99"/>
<proteinExistence type="predicted"/>
<gene>
    <name evidence="2" type="ORF">SAMN06296010_2612</name>
</gene>
<dbReference type="Gene3D" id="1.10.10.2840">
    <property type="entry name" value="PucR C-terminal helix-turn-helix domain"/>
    <property type="match status" value="1"/>
</dbReference>
<dbReference type="InterPro" id="IPR042070">
    <property type="entry name" value="PucR_C-HTH_sf"/>
</dbReference>
<dbReference type="RefSeq" id="WP_085486690.1">
    <property type="nucleotide sequence ID" value="NZ_FXAY01000004.1"/>
</dbReference>
<dbReference type="EMBL" id="FXAY01000004">
    <property type="protein sequence ID" value="SMG41547.1"/>
    <property type="molecule type" value="Genomic_DNA"/>
</dbReference>
<sequence length="264" mass="29419">MSLYHLTEDRIGHSRLLDDDSGRRREAFGTAVAHHRIDPGFHSSVWAVIVDPNAGAERARALAGRIAASSRAEAVFVREKSGCLYFVTRARPEATTFDERIRELARRFELRVLGIGAALIEQSDYDLAPVAERAHRAAGILAALPELGDMGWHNQLGSWIMLSRIAPGSVRVRDISPAADVLLEPVNSIYRETVEVYLDVAGRIADACARLHIHRTTLYYRLDKAPEVVRDALHDGSARSSLHLALKLERLWHAHRESPIDFAL</sequence>
<evidence type="ECO:0000313" key="3">
    <source>
        <dbReference type="Proteomes" id="UP000193244"/>
    </source>
</evidence>
<dbReference type="STRING" id="150121.SAMN06296010_2612"/>
<dbReference type="PANTHER" id="PTHR33744:SF17">
    <property type="entry name" value="CONSERVED PROTEIN"/>
    <property type="match status" value="1"/>
</dbReference>
<evidence type="ECO:0000313" key="2">
    <source>
        <dbReference type="EMBL" id="SMG41547.1"/>
    </source>
</evidence>
<organism evidence="2 3">
    <name type="scientific">Agreia pratensis</name>
    <dbReference type="NCBI Taxonomy" id="150121"/>
    <lineage>
        <taxon>Bacteria</taxon>
        <taxon>Bacillati</taxon>
        <taxon>Actinomycetota</taxon>
        <taxon>Actinomycetes</taxon>
        <taxon>Micrococcales</taxon>
        <taxon>Microbacteriaceae</taxon>
        <taxon>Agreia</taxon>
    </lineage>
</organism>
<dbReference type="InterPro" id="IPR051448">
    <property type="entry name" value="CdaR-like_regulators"/>
</dbReference>
<name>A0A1X7KK99_9MICO</name>
<evidence type="ECO:0000259" key="1">
    <source>
        <dbReference type="Pfam" id="PF13556"/>
    </source>
</evidence>
<protein>
    <submittedName>
        <fullName evidence="2">PucR C-terminal helix-turn-helix domain-containing protein</fullName>
    </submittedName>
</protein>
<dbReference type="InterPro" id="IPR025736">
    <property type="entry name" value="PucR_C-HTH_dom"/>
</dbReference>